<keyword evidence="1" id="KW-0812">Transmembrane</keyword>
<keyword evidence="3" id="KW-1185">Reference proteome</keyword>
<name>A0ABQ8QWA2_FUSEQ</name>
<feature type="transmembrane region" description="Helical" evidence="1">
    <location>
        <begin position="238"/>
        <end position="258"/>
    </location>
</feature>
<feature type="transmembrane region" description="Helical" evidence="1">
    <location>
        <begin position="130"/>
        <end position="156"/>
    </location>
</feature>
<accession>A0ABQ8QWA2</accession>
<dbReference type="InterPro" id="IPR053018">
    <property type="entry name" value="Elsinochrome_Biosynth-Asso"/>
</dbReference>
<reference evidence="2" key="1">
    <citation type="submission" date="2022-09" db="EMBL/GenBank/DDBJ databases">
        <title>Fusarium specimens isolated from Avocado Roots.</title>
        <authorList>
            <person name="Stajich J."/>
            <person name="Roper C."/>
            <person name="Heimlech-Rivalta G."/>
        </authorList>
    </citation>
    <scope>NUCLEOTIDE SEQUENCE</scope>
    <source>
        <strain evidence="2">CF00095</strain>
    </source>
</reference>
<evidence type="ECO:0000256" key="1">
    <source>
        <dbReference type="SAM" id="Phobius"/>
    </source>
</evidence>
<feature type="transmembrane region" description="Helical" evidence="1">
    <location>
        <begin position="20"/>
        <end position="46"/>
    </location>
</feature>
<feature type="transmembrane region" description="Helical" evidence="1">
    <location>
        <begin position="104"/>
        <end position="124"/>
    </location>
</feature>
<dbReference type="EMBL" id="JAOQBH010000034">
    <property type="protein sequence ID" value="KAJ4111367.1"/>
    <property type="molecule type" value="Genomic_DNA"/>
</dbReference>
<protein>
    <submittedName>
        <fullName evidence="2">Uncharacterized protein</fullName>
    </submittedName>
</protein>
<dbReference type="PANTHER" id="PTHR37577:SF1">
    <property type="entry name" value="INTEGRAL MEMBRANE PROTEIN"/>
    <property type="match status" value="1"/>
</dbReference>
<proteinExistence type="predicted"/>
<comment type="caution">
    <text evidence="2">The sequence shown here is derived from an EMBL/GenBank/DDBJ whole genome shotgun (WGS) entry which is preliminary data.</text>
</comment>
<evidence type="ECO:0000313" key="2">
    <source>
        <dbReference type="EMBL" id="KAJ4111367.1"/>
    </source>
</evidence>
<organism evidence="2 3">
    <name type="scientific">Fusarium equiseti</name>
    <name type="common">Fusarium scirpi</name>
    <dbReference type="NCBI Taxonomy" id="61235"/>
    <lineage>
        <taxon>Eukaryota</taxon>
        <taxon>Fungi</taxon>
        <taxon>Dikarya</taxon>
        <taxon>Ascomycota</taxon>
        <taxon>Pezizomycotina</taxon>
        <taxon>Sordariomycetes</taxon>
        <taxon>Hypocreomycetidae</taxon>
        <taxon>Hypocreales</taxon>
        <taxon>Nectriaceae</taxon>
        <taxon>Fusarium</taxon>
        <taxon>Fusarium incarnatum-equiseti species complex</taxon>
    </lineage>
</organism>
<dbReference type="PANTHER" id="PTHR37577">
    <property type="entry name" value="INTEGRAL MEMBRANE PROTEIN"/>
    <property type="match status" value="1"/>
</dbReference>
<keyword evidence="1" id="KW-0472">Membrane</keyword>
<evidence type="ECO:0000313" key="3">
    <source>
        <dbReference type="Proteomes" id="UP001152024"/>
    </source>
</evidence>
<dbReference type="Proteomes" id="UP001152024">
    <property type="component" value="Unassembled WGS sequence"/>
</dbReference>
<gene>
    <name evidence="2" type="ORF">NW768_011946</name>
</gene>
<sequence length="410" mass="45146">MGYNCSFDARGSEIEPYGDIAGPGVIAGFLGTAWLAVIFVTLHYLFVFDPYDNPFQNSDGNNTSEAGNPWRENSIDFLVKGIVNKVLERMNAGSSWAYGLEMSILGMCDIQFVTGLGILISGFIDLPKGISAYHFLLVTHLAWFSNLTHICGLTVLRKYFHTRPIEKLIRIICMAILAIMLLVAIGPTLFFNWAHHPDEGTASLAGTGAICFYHPFRSAAWHKQSQDILLSGVTESTAYQSGIMSVLLLVLSLVSRAIKFHYTSSNFLKRIRNDLDRQSVHGTEVLANRGTETSGIRAIAVRRALLYSRVASSITIRLYSDLVTSTLSDLYWLVVSAVWGTVKLFMTKSSATVDENDWTFGQVLPAFLLVGPIATAIKGAFDQQSTRMPYGPTRSTAPTDTEQVDGIEAF</sequence>
<keyword evidence="1" id="KW-1133">Transmembrane helix</keyword>
<feature type="transmembrane region" description="Helical" evidence="1">
    <location>
        <begin position="168"/>
        <end position="191"/>
    </location>
</feature>